<name>A0A9Q9IJZ5_9ACTN</name>
<accession>A0A9Q9IJZ5</accession>
<reference evidence="1" key="1">
    <citation type="submission" date="2021-04" db="EMBL/GenBank/DDBJ databases">
        <title>Dactylosporangium aurantiacum NRRL B-8018 full assembly.</title>
        <authorList>
            <person name="Hartkoorn R.C."/>
            <person name="Beaudoing E."/>
            <person name="Hot D."/>
        </authorList>
    </citation>
    <scope>NUCLEOTIDE SEQUENCE</scope>
    <source>
        <strain evidence="1">NRRL B-8018</strain>
    </source>
</reference>
<sequence>MRGKGITYDTGFVRHGVQSRRRFDPDLVDRELRVIRDDLHCTTVRVIGGDPARIELAAAAAVALGLQVWFSPYPLELDRQELLALFADCAARAERLRRGGGDIVFVTGAELSVMHPGFLPGDTLEQRLELLRRPERLREVVAGVGARVNAFLAEAVAVVRDRFAGPVTYASVPIDRVDWTPFDIVSMDVYRSAAIAGQFTAMLAEGMRDPALQGKPVAVTEFGAATYEGAGDRGAQGLDVVEHDEHGPVRLDGDYVRDEAGQAAYIGELLDAFDAAGVDTAFVFLLALYDHPHRPDGPPRDDLDLASYGIVKVFEDRCGTTYPDLPWEPKAAFAAIAERYARAG</sequence>
<keyword evidence="2" id="KW-1185">Reference proteome</keyword>
<evidence type="ECO:0000313" key="2">
    <source>
        <dbReference type="Proteomes" id="UP001058003"/>
    </source>
</evidence>
<evidence type="ECO:0008006" key="3">
    <source>
        <dbReference type="Google" id="ProtNLM"/>
    </source>
</evidence>
<dbReference type="RefSeq" id="WP_033359323.1">
    <property type="nucleotide sequence ID" value="NZ_CP073767.1"/>
</dbReference>
<dbReference type="SUPFAM" id="SSF51445">
    <property type="entry name" value="(Trans)glycosidases"/>
    <property type="match status" value="1"/>
</dbReference>
<dbReference type="AlphaFoldDB" id="A0A9Q9IJZ5"/>
<dbReference type="InterPro" id="IPR017853">
    <property type="entry name" value="GH"/>
</dbReference>
<dbReference type="OrthoDB" id="151193at2"/>
<gene>
    <name evidence="1" type="ORF">Daura_16170</name>
</gene>
<protein>
    <recommendedName>
        <fullName evidence="3">Abortive infection protein</fullName>
    </recommendedName>
</protein>
<dbReference type="EMBL" id="CP073767">
    <property type="protein sequence ID" value="UWZ57554.1"/>
    <property type="molecule type" value="Genomic_DNA"/>
</dbReference>
<proteinExistence type="predicted"/>
<dbReference type="Proteomes" id="UP001058003">
    <property type="component" value="Chromosome"/>
</dbReference>
<dbReference type="KEGG" id="daur:Daura_16170"/>
<evidence type="ECO:0000313" key="1">
    <source>
        <dbReference type="EMBL" id="UWZ57554.1"/>
    </source>
</evidence>
<dbReference type="Gene3D" id="3.20.20.80">
    <property type="entry name" value="Glycosidases"/>
    <property type="match status" value="1"/>
</dbReference>
<organism evidence="1 2">
    <name type="scientific">Dactylosporangium aurantiacum</name>
    <dbReference type="NCBI Taxonomy" id="35754"/>
    <lineage>
        <taxon>Bacteria</taxon>
        <taxon>Bacillati</taxon>
        <taxon>Actinomycetota</taxon>
        <taxon>Actinomycetes</taxon>
        <taxon>Micromonosporales</taxon>
        <taxon>Micromonosporaceae</taxon>
        <taxon>Dactylosporangium</taxon>
    </lineage>
</organism>